<dbReference type="RefSeq" id="YP_009120396.1">
    <property type="nucleotide sequence ID" value="NC_026440.1"/>
</dbReference>
<organism evidence="2 3">
    <name type="scientific">Pandoravirus inopinatum</name>
    <dbReference type="NCBI Taxonomy" id="1605721"/>
    <lineage>
        <taxon>Viruses</taxon>
        <taxon>Pandoravirus</taxon>
    </lineage>
</organism>
<evidence type="ECO:0000256" key="1">
    <source>
        <dbReference type="SAM" id="MobiDB-lite"/>
    </source>
</evidence>
<name>A0A0B5JB11_9VIRU</name>
<dbReference type="KEGG" id="vg:23463078"/>
<sequence>MQAAFGLNVLDVRPANLLLKALTPGARYFRGADTAAASAFMLAWPSAVGALPFSGPTTGDDNGDGNNESRDAAQDHGQGLFVLPNRGWLVKVADMGMAAAYRVVRLEPARAGARASVASTIAVGTERSSERVAAALDRRAAEARAAYDTARARALGAGSSPAEASAAASAALTDAQVEAIVTLSQRLDERRAFGIEPRFVPGYDAHTLVAAMADVCMRWIGRVPSPIALLRDTLGYDIPAEGGGRPAPGAVSRHGPIDALDALYDAARTGRGDAGAYMAAYLPRGPDPRAVLVEVPTGPVLLSNP</sequence>
<dbReference type="Proteomes" id="UP000202511">
    <property type="component" value="Segment"/>
</dbReference>
<dbReference type="GeneID" id="23463078"/>
<proteinExistence type="predicted"/>
<feature type="region of interest" description="Disordered" evidence="1">
    <location>
        <begin position="53"/>
        <end position="74"/>
    </location>
</feature>
<evidence type="ECO:0000313" key="2">
    <source>
        <dbReference type="EMBL" id="AJF98161.1"/>
    </source>
</evidence>
<dbReference type="EMBL" id="KP136319">
    <property type="protein sequence ID" value="AJF98161.1"/>
    <property type="molecule type" value="Genomic_DNA"/>
</dbReference>
<evidence type="ECO:0000313" key="3">
    <source>
        <dbReference type="Proteomes" id="UP000202511"/>
    </source>
</evidence>
<protein>
    <submittedName>
        <fullName evidence="2">Uncharacterized protein</fullName>
    </submittedName>
</protein>
<accession>A0A0B5JB11</accession>
<reference evidence="2 3" key="1">
    <citation type="journal article" date="2015" name="Parasitol. Res.">
        <title>Viruses in close associations with free-living amoebae.</title>
        <authorList>
            <person name="Scheid P."/>
        </authorList>
    </citation>
    <scope>NUCLEOTIDE SEQUENCE [LARGE SCALE GENOMIC DNA]</scope>
    <source>
        <strain evidence="2">KlaHel</strain>
    </source>
</reference>